<evidence type="ECO:0000313" key="5">
    <source>
        <dbReference type="EMBL" id="ABC78808.1"/>
    </source>
</evidence>
<dbReference type="GO" id="GO:0003677">
    <property type="term" value="F:DNA binding"/>
    <property type="evidence" value="ECO:0007669"/>
    <property type="project" value="UniProtKB-KW"/>
</dbReference>
<dbReference type="InterPro" id="IPR051081">
    <property type="entry name" value="HTH_MetalResp_TranReg"/>
</dbReference>
<sequence>MEQFTRMYKALSEEMRLRIVMLLTHGELCVCELMSIFDESQSKVSRHLAYLKNSGMVQSRRVGTWMHYSLREPLGSAMNAQLIFMKQQFTEFPVFREDVKKLDDIKKLNICG</sequence>
<dbReference type="EMBL" id="CP000252">
    <property type="protein sequence ID" value="ABC78808.1"/>
    <property type="molecule type" value="Genomic_DNA"/>
</dbReference>
<dbReference type="InterPro" id="IPR036390">
    <property type="entry name" value="WH_DNA-bd_sf"/>
</dbReference>
<keyword evidence="6" id="KW-1185">Reference proteome</keyword>
<dbReference type="Pfam" id="PF01022">
    <property type="entry name" value="HTH_5"/>
    <property type="match status" value="1"/>
</dbReference>
<dbReference type="Gene3D" id="1.10.10.10">
    <property type="entry name" value="Winged helix-like DNA-binding domain superfamily/Winged helix DNA-binding domain"/>
    <property type="match status" value="1"/>
</dbReference>
<dbReference type="Proteomes" id="UP000001933">
    <property type="component" value="Chromosome"/>
</dbReference>
<protein>
    <submittedName>
        <fullName evidence="5">Transcriptional regulator, ArsR family</fullName>
    </submittedName>
</protein>
<proteinExistence type="predicted"/>
<reference evidence="5 6" key="1">
    <citation type="journal article" date="2007" name="Proc. Natl. Acad. Sci. U.S.A.">
        <title>The genome of Syntrophus aciditrophicus: life at the thermodynamic limit of microbial growth.</title>
        <authorList>
            <person name="McInerney M.J."/>
            <person name="Rohlin L."/>
            <person name="Mouttaki H."/>
            <person name="Kim U."/>
            <person name="Krupp R.S."/>
            <person name="Rios-Hernandez L."/>
            <person name="Sieber J."/>
            <person name="Struchtemeyer C.G."/>
            <person name="Bhattacharyya A."/>
            <person name="Campbell J.W."/>
            <person name="Gunsalus R.P."/>
        </authorList>
    </citation>
    <scope>NUCLEOTIDE SEQUENCE [LARGE SCALE GENOMIC DNA]</scope>
    <source>
        <strain evidence="5 6">SB</strain>
    </source>
</reference>
<keyword evidence="1" id="KW-0805">Transcription regulation</keyword>
<dbReference type="InterPro" id="IPR001845">
    <property type="entry name" value="HTH_ArsR_DNA-bd_dom"/>
</dbReference>
<name>Q2LXJ9_SYNAS</name>
<dbReference type="SUPFAM" id="SSF46785">
    <property type="entry name" value="Winged helix' DNA-binding domain"/>
    <property type="match status" value="1"/>
</dbReference>
<evidence type="ECO:0000256" key="3">
    <source>
        <dbReference type="ARBA" id="ARBA00023163"/>
    </source>
</evidence>
<dbReference type="PANTHER" id="PTHR33154:SF18">
    <property type="entry name" value="ARSENICAL RESISTANCE OPERON REPRESSOR"/>
    <property type="match status" value="1"/>
</dbReference>
<dbReference type="eggNOG" id="COG0640">
    <property type="taxonomic scope" value="Bacteria"/>
</dbReference>
<feature type="domain" description="HTH arsR-type" evidence="4">
    <location>
        <begin position="1"/>
        <end position="90"/>
    </location>
</feature>
<dbReference type="HOGENOM" id="CLU_097806_3_1_7"/>
<evidence type="ECO:0000313" key="6">
    <source>
        <dbReference type="Proteomes" id="UP000001933"/>
    </source>
</evidence>
<evidence type="ECO:0000259" key="4">
    <source>
        <dbReference type="PROSITE" id="PS50987"/>
    </source>
</evidence>
<dbReference type="PROSITE" id="PS50987">
    <property type="entry name" value="HTH_ARSR_2"/>
    <property type="match status" value="1"/>
</dbReference>
<dbReference type="STRING" id="56780.SYN_00347"/>
<organism evidence="5 6">
    <name type="scientific">Syntrophus aciditrophicus (strain SB)</name>
    <dbReference type="NCBI Taxonomy" id="56780"/>
    <lineage>
        <taxon>Bacteria</taxon>
        <taxon>Pseudomonadati</taxon>
        <taxon>Thermodesulfobacteriota</taxon>
        <taxon>Syntrophia</taxon>
        <taxon>Syntrophales</taxon>
        <taxon>Syntrophaceae</taxon>
        <taxon>Syntrophus</taxon>
    </lineage>
</organism>
<dbReference type="KEGG" id="sat:SYN_00347"/>
<dbReference type="InParanoid" id="Q2LXJ9"/>
<dbReference type="PRINTS" id="PR00778">
    <property type="entry name" value="HTHARSR"/>
</dbReference>
<dbReference type="OrthoDB" id="9800238at2"/>
<dbReference type="PANTHER" id="PTHR33154">
    <property type="entry name" value="TRANSCRIPTIONAL REGULATOR, ARSR FAMILY"/>
    <property type="match status" value="1"/>
</dbReference>
<evidence type="ECO:0000256" key="2">
    <source>
        <dbReference type="ARBA" id="ARBA00023125"/>
    </source>
</evidence>
<dbReference type="SMART" id="SM00418">
    <property type="entry name" value="HTH_ARSR"/>
    <property type="match status" value="1"/>
</dbReference>
<keyword evidence="2" id="KW-0238">DNA-binding</keyword>
<gene>
    <name evidence="5" type="ORF">SYN_00347</name>
</gene>
<keyword evidence="3" id="KW-0804">Transcription</keyword>
<evidence type="ECO:0000256" key="1">
    <source>
        <dbReference type="ARBA" id="ARBA00023015"/>
    </source>
</evidence>
<dbReference type="CDD" id="cd00090">
    <property type="entry name" value="HTH_ARSR"/>
    <property type="match status" value="1"/>
</dbReference>
<dbReference type="FunCoup" id="Q2LXJ9">
    <property type="interactions" value="246"/>
</dbReference>
<accession>Q2LXJ9</accession>
<dbReference type="InterPro" id="IPR011991">
    <property type="entry name" value="ArsR-like_HTH"/>
</dbReference>
<dbReference type="NCBIfam" id="NF033788">
    <property type="entry name" value="HTH_metalloreg"/>
    <property type="match status" value="1"/>
</dbReference>
<dbReference type="InterPro" id="IPR036388">
    <property type="entry name" value="WH-like_DNA-bd_sf"/>
</dbReference>
<dbReference type="AlphaFoldDB" id="Q2LXJ9"/>
<dbReference type="RefSeq" id="WP_011418824.1">
    <property type="nucleotide sequence ID" value="NC_007759.1"/>
</dbReference>
<dbReference type="GO" id="GO:0003700">
    <property type="term" value="F:DNA-binding transcription factor activity"/>
    <property type="evidence" value="ECO:0007669"/>
    <property type="project" value="InterPro"/>
</dbReference>